<feature type="compositionally biased region" description="Acidic residues" evidence="1">
    <location>
        <begin position="123"/>
        <end position="135"/>
    </location>
</feature>
<feature type="non-terminal residue" evidence="2">
    <location>
        <position position="1"/>
    </location>
</feature>
<gene>
    <name evidence="2" type="ORF">PIB30_070336</name>
</gene>
<feature type="region of interest" description="Disordered" evidence="1">
    <location>
        <begin position="1"/>
        <end position="52"/>
    </location>
</feature>
<dbReference type="Proteomes" id="UP001341840">
    <property type="component" value="Unassembled WGS sequence"/>
</dbReference>
<evidence type="ECO:0000256" key="1">
    <source>
        <dbReference type="SAM" id="MobiDB-lite"/>
    </source>
</evidence>
<feature type="compositionally biased region" description="Polar residues" evidence="1">
    <location>
        <begin position="9"/>
        <end position="28"/>
    </location>
</feature>
<reference evidence="2 3" key="1">
    <citation type="journal article" date="2023" name="Plants (Basel)">
        <title>Bridging the Gap: Combining Genomics and Transcriptomics Approaches to Understand Stylosanthes scabra, an Orphan Legume from the Brazilian Caatinga.</title>
        <authorList>
            <person name="Ferreira-Neto J.R.C."/>
            <person name="da Silva M.D."/>
            <person name="Binneck E."/>
            <person name="de Melo N.F."/>
            <person name="da Silva R.H."/>
            <person name="de Melo A.L.T.M."/>
            <person name="Pandolfi V."/>
            <person name="Bustamante F.O."/>
            <person name="Brasileiro-Vidal A.C."/>
            <person name="Benko-Iseppon A.M."/>
        </authorList>
    </citation>
    <scope>NUCLEOTIDE SEQUENCE [LARGE SCALE GENOMIC DNA]</scope>
    <source>
        <tissue evidence="2">Leaves</tissue>
    </source>
</reference>
<proteinExistence type="predicted"/>
<evidence type="ECO:0000313" key="2">
    <source>
        <dbReference type="EMBL" id="MED6150225.1"/>
    </source>
</evidence>
<protein>
    <submittedName>
        <fullName evidence="2">Uncharacterized protein</fullName>
    </submittedName>
</protein>
<dbReference type="EMBL" id="JASCZI010091411">
    <property type="protein sequence ID" value="MED6150225.1"/>
    <property type="molecule type" value="Genomic_DNA"/>
</dbReference>
<feature type="region of interest" description="Disordered" evidence="1">
    <location>
        <begin position="91"/>
        <end position="135"/>
    </location>
</feature>
<comment type="caution">
    <text evidence="2">The sequence shown here is derived from an EMBL/GenBank/DDBJ whole genome shotgun (WGS) entry which is preliminary data.</text>
</comment>
<accession>A0ABU6TN46</accession>
<evidence type="ECO:0000313" key="3">
    <source>
        <dbReference type="Proteomes" id="UP001341840"/>
    </source>
</evidence>
<keyword evidence="3" id="KW-1185">Reference proteome</keyword>
<organism evidence="2 3">
    <name type="scientific">Stylosanthes scabra</name>
    <dbReference type="NCBI Taxonomy" id="79078"/>
    <lineage>
        <taxon>Eukaryota</taxon>
        <taxon>Viridiplantae</taxon>
        <taxon>Streptophyta</taxon>
        <taxon>Embryophyta</taxon>
        <taxon>Tracheophyta</taxon>
        <taxon>Spermatophyta</taxon>
        <taxon>Magnoliopsida</taxon>
        <taxon>eudicotyledons</taxon>
        <taxon>Gunneridae</taxon>
        <taxon>Pentapetalae</taxon>
        <taxon>rosids</taxon>
        <taxon>fabids</taxon>
        <taxon>Fabales</taxon>
        <taxon>Fabaceae</taxon>
        <taxon>Papilionoideae</taxon>
        <taxon>50 kb inversion clade</taxon>
        <taxon>dalbergioids sensu lato</taxon>
        <taxon>Dalbergieae</taxon>
        <taxon>Pterocarpus clade</taxon>
        <taxon>Stylosanthes</taxon>
    </lineage>
</organism>
<feature type="region of interest" description="Disordered" evidence="1">
    <location>
        <begin position="153"/>
        <end position="182"/>
    </location>
</feature>
<sequence length="182" mass="19954">GCEILASVANPQPETLVTPTTNVSTSSLPPKKRPIQKAAGEGTSKAAARSFRRRSQRIAAIGRTFFQVSEEQEVIAVSNDFEPEPEIVKEFEKVEEDPKEDPVEAPQGAEIEEEDKEDPKEDPMEENAAEEGVREEDDFAYYWALVRSDSENSVGNDYRFTRNAGPANSSAGSCIGLPPANH</sequence>
<name>A0ABU6TN46_9FABA</name>